<keyword evidence="4" id="KW-0249">Electron transport</keyword>
<dbReference type="InterPro" id="IPR002387">
    <property type="entry name" value="Plastocyanin"/>
</dbReference>
<evidence type="ECO:0000256" key="7">
    <source>
        <dbReference type="PIRSR" id="PIRSR602387-1"/>
    </source>
</evidence>
<feature type="binding site" evidence="7">
    <location>
        <position position="127"/>
    </location>
    <ligand>
        <name>Cu cation</name>
        <dbReference type="ChEBI" id="CHEBI:23378"/>
    </ligand>
</feature>
<dbReference type="KEGG" id="hara:AArcS_1007"/>
<comment type="cofactor">
    <cofactor evidence="7">
        <name>Cu(2+)</name>
        <dbReference type="ChEBI" id="CHEBI:29036"/>
    </cofactor>
    <text evidence="7">The crystal structure with reduced Cu(1+) has also been determined.</text>
</comment>
<dbReference type="InterPro" id="IPR006311">
    <property type="entry name" value="TAT_signal"/>
</dbReference>
<feature type="binding site" evidence="7">
    <location>
        <position position="119"/>
    </location>
    <ligand>
        <name>Cu cation</name>
        <dbReference type="ChEBI" id="CHEBI:23378"/>
    </ligand>
</feature>
<evidence type="ECO:0000256" key="6">
    <source>
        <dbReference type="ARBA" id="ARBA00023136"/>
    </source>
</evidence>
<keyword evidence="5 7" id="KW-0186">Copper</keyword>
<keyword evidence="10" id="KW-1185">Reference proteome</keyword>
<dbReference type="CDD" id="cd04220">
    <property type="entry name" value="Halocyanin"/>
    <property type="match status" value="1"/>
</dbReference>
<dbReference type="RefSeq" id="WP_238479393.1">
    <property type="nucleotide sequence ID" value="NZ_CP064786.1"/>
</dbReference>
<dbReference type="PANTHER" id="PTHR34192">
    <property type="entry name" value="PLASTOCYANIN MAJOR ISOFORM, CHLOROPLASTIC-RELATED"/>
    <property type="match status" value="1"/>
</dbReference>
<organism evidence="9 10">
    <name type="scientific">Natranaeroarchaeum sulfidigenes</name>
    <dbReference type="NCBI Taxonomy" id="2784880"/>
    <lineage>
        <taxon>Archaea</taxon>
        <taxon>Methanobacteriati</taxon>
        <taxon>Methanobacteriota</taxon>
        <taxon>Stenosarchaea group</taxon>
        <taxon>Halobacteria</taxon>
        <taxon>Halobacteriales</taxon>
        <taxon>Natronoarchaeaceae</taxon>
        <taxon>Natranaeroarchaeum</taxon>
    </lineage>
</organism>
<dbReference type="GO" id="GO:0016020">
    <property type="term" value="C:membrane"/>
    <property type="evidence" value="ECO:0007669"/>
    <property type="project" value="UniProtKB-SubCell"/>
</dbReference>
<keyword evidence="6" id="KW-0472">Membrane</keyword>
<dbReference type="GO" id="GO:0009055">
    <property type="term" value="F:electron transfer activity"/>
    <property type="evidence" value="ECO:0007669"/>
    <property type="project" value="InterPro"/>
</dbReference>
<sequence length="134" mass="14537">MTERSTIDRRTYLKAAGAVGVAGVLAGCADNGEEPADEPADNDGTATVLVGPDGQNIFEPEELTIDAGTTVEFIWESDTHNLALVEGPDDGWDGYDEIEDEGFEYEHTFEVEGTYEYVCEPHEAQGMFGTIIVQ</sequence>
<proteinExistence type="predicted"/>
<dbReference type="Proteomes" id="UP000663586">
    <property type="component" value="Chromosome"/>
</dbReference>
<dbReference type="GeneID" id="70684395"/>
<feature type="domain" description="Blue (type 1) copper" evidence="8">
    <location>
        <begin position="51"/>
        <end position="134"/>
    </location>
</feature>
<dbReference type="InterPro" id="IPR000923">
    <property type="entry name" value="BlueCu_1"/>
</dbReference>
<evidence type="ECO:0000256" key="3">
    <source>
        <dbReference type="ARBA" id="ARBA00022723"/>
    </source>
</evidence>
<dbReference type="GO" id="GO:0005507">
    <property type="term" value="F:copper ion binding"/>
    <property type="evidence" value="ECO:0007669"/>
    <property type="project" value="InterPro"/>
</dbReference>
<dbReference type="PANTHER" id="PTHR34192:SF10">
    <property type="entry name" value="PLASTOCYANIN MAJOR ISOFORM, CHLOROPLASTIC-RELATED"/>
    <property type="match status" value="1"/>
</dbReference>
<dbReference type="PROSITE" id="PS00196">
    <property type="entry name" value="COPPER_BLUE"/>
    <property type="match status" value="1"/>
</dbReference>
<dbReference type="Gene3D" id="2.60.40.420">
    <property type="entry name" value="Cupredoxins - blue copper proteins"/>
    <property type="match status" value="1"/>
</dbReference>
<keyword evidence="2" id="KW-0813">Transport</keyword>
<dbReference type="InterPro" id="IPR008972">
    <property type="entry name" value="Cupredoxin"/>
</dbReference>
<keyword evidence="3 7" id="KW-0479">Metal-binding</keyword>
<reference evidence="9" key="1">
    <citation type="submission" date="2020-11" db="EMBL/GenBank/DDBJ databases">
        <title>Carbohydrate-dependent, anaerobic sulfur respiration: A novel catabolism in halophilic archaea.</title>
        <authorList>
            <person name="Sorokin D.Y."/>
            <person name="Messina E."/>
            <person name="Smedile F."/>
            <person name="La Cono V."/>
            <person name="Hallsworth J.E."/>
            <person name="Yakimov M.M."/>
        </authorList>
    </citation>
    <scope>NUCLEOTIDE SEQUENCE</scope>
    <source>
        <strain evidence="9">AArc-S</strain>
    </source>
</reference>
<evidence type="ECO:0000256" key="4">
    <source>
        <dbReference type="ARBA" id="ARBA00022982"/>
    </source>
</evidence>
<gene>
    <name evidence="9" type="primary">petE4</name>
    <name evidence="9" type="ORF">AArcS_1007</name>
</gene>
<accession>A0A897MTF4</accession>
<comment type="subcellular location">
    <subcellularLocation>
        <location evidence="1">Membrane</location>
    </subcellularLocation>
</comment>
<name>A0A897MTF4_9EURY</name>
<feature type="binding site" evidence="7">
    <location>
        <position position="122"/>
    </location>
    <ligand>
        <name>Cu cation</name>
        <dbReference type="ChEBI" id="CHEBI:23378"/>
    </ligand>
</feature>
<dbReference type="AlphaFoldDB" id="A0A897MTF4"/>
<dbReference type="InterPro" id="IPR028871">
    <property type="entry name" value="BlueCu_1_BS"/>
</dbReference>
<evidence type="ECO:0000256" key="1">
    <source>
        <dbReference type="ARBA" id="ARBA00004370"/>
    </source>
</evidence>
<dbReference type="SUPFAM" id="SSF49503">
    <property type="entry name" value="Cupredoxins"/>
    <property type="match status" value="1"/>
</dbReference>
<protein>
    <submittedName>
        <fullName evidence="9">Plastocyanin</fullName>
    </submittedName>
</protein>
<evidence type="ECO:0000259" key="8">
    <source>
        <dbReference type="Pfam" id="PF00127"/>
    </source>
</evidence>
<dbReference type="Pfam" id="PF00127">
    <property type="entry name" value="Copper-bind"/>
    <property type="match status" value="1"/>
</dbReference>
<evidence type="ECO:0000313" key="10">
    <source>
        <dbReference type="Proteomes" id="UP000663586"/>
    </source>
</evidence>
<dbReference type="PROSITE" id="PS51257">
    <property type="entry name" value="PROKAR_LIPOPROTEIN"/>
    <property type="match status" value="1"/>
</dbReference>
<dbReference type="PROSITE" id="PS51318">
    <property type="entry name" value="TAT"/>
    <property type="match status" value="1"/>
</dbReference>
<dbReference type="PRINTS" id="PR00157">
    <property type="entry name" value="PLASTOCYANIN"/>
</dbReference>
<evidence type="ECO:0000256" key="5">
    <source>
        <dbReference type="ARBA" id="ARBA00023008"/>
    </source>
</evidence>
<evidence type="ECO:0000313" key="9">
    <source>
        <dbReference type="EMBL" id="QSG02229.1"/>
    </source>
</evidence>
<dbReference type="EMBL" id="CP064786">
    <property type="protein sequence ID" value="QSG02229.1"/>
    <property type="molecule type" value="Genomic_DNA"/>
</dbReference>
<feature type="binding site" evidence="7">
    <location>
        <position position="80"/>
    </location>
    <ligand>
        <name>Cu cation</name>
        <dbReference type="ChEBI" id="CHEBI:23378"/>
    </ligand>
</feature>
<evidence type="ECO:0000256" key="2">
    <source>
        <dbReference type="ARBA" id="ARBA00022448"/>
    </source>
</evidence>